<evidence type="ECO:0000313" key="6">
    <source>
        <dbReference type="Proteomes" id="UP000267029"/>
    </source>
</evidence>
<dbReference type="PIRSF" id="PIRSF007949">
    <property type="entry name" value="VPS16"/>
    <property type="match status" value="1"/>
</dbReference>
<dbReference type="STRING" id="53468.A0A0R3UNS7"/>
<reference evidence="5 6" key="1">
    <citation type="submission" date="2018-10" db="EMBL/GenBank/DDBJ databases">
        <authorList>
            <consortium name="Pathogen Informatics"/>
        </authorList>
    </citation>
    <scope>NUCLEOTIDE SEQUENCE [LARGE SCALE GENOMIC DNA]</scope>
</reference>
<dbReference type="PANTHER" id="PTHR12811:SF0">
    <property type="entry name" value="VACUOLAR PROTEIN SORTING-ASSOCIATED PROTEIN 16 HOMOLOG"/>
    <property type="match status" value="1"/>
</dbReference>
<name>A0A0R3UNS7_MESCO</name>
<dbReference type="EMBL" id="UXSR01005734">
    <property type="protein sequence ID" value="VDD83465.1"/>
    <property type="molecule type" value="Genomic_DNA"/>
</dbReference>
<keyword evidence="6" id="KW-1185">Reference proteome</keyword>
<dbReference type="PANTHER" id="PTHR12811">
    <property type="entry name" value="VACUOLAR PROTEIN SORTING VPS16"/>
    <property type="match status" value="1"/>
</dbReference>
<dbReference type="GO" id="GO:0006886">
    <property type="term" value="P:intracellular protein transport"/>
    <property type="evidence" value="ECO:0007669"/>
    <property type="project" value="InterPro"/>
</dbReference>
<dbReference type="InterPro" id="IPR006925">
    <property type="entry name" value="Vps16_C"/>
</dbReference>
<organism evidence="5 6">
    <name type="scientific">Mesocestoides corti</name>
    <name type="common">Flatworm</name>
    <dbReference type="NCBI Taxonomy" id="53468"/>
    <lineage>
        <taxon>Eukaryota</taxon>
        <taxon>Metazoa</taxon>
        <taxon>Spiralia</taxon>
        <taxon>Lophotrochozoa</taxon>
        <taxon>Platyhelminthes</taxon>
        <taxon>Cestoda</taxon>
        <taxon>Eucestoda</taxon>
        <taxon>Cyclophyllidea</taxon>
        <taxon>Mesocestoididae</taxon>
        <taxon>Mesocestoides</taxon>
    </lineage>
</organism>
<dbReference type="GO" id="GO:0042144">
    <property type="term" value="P:vacuole fusion, non-autophagic"/>
    <property type="evidence" value="ECO:0007669"/>
    <property type="project" value="TreeGrafter"/>
</dbReference>
<evidence type="ECO:0000259" key="4">
    <source>
        <dbReference type="Pfam" id="PF04841"/>
    </source>
</evidence>
<dbReference type="GO" id="GO:0005768">
    <property type="term" value="C:endosome"/>
    <property type="evidence" value="ECO:0007669"/>
    <property type="project" value="TreeGrafter"/>
</dbReference>
<dbReference type="GO" id="GO:0005765">
    <property type="term" value="C:lysosomal membrane"/>
    <property type="evidence" value="ECO:0007669"/>
    <property type="project" value="TreeGrafter"/>
</dbReference>
<proteinExistence type="inferred from homology"/>
<feature type="domain" description="Vps16 C-terminal" evidence="3">
    <location>
        <begin position="565"/>
        <end position="660"/>
    </location>
</feature>
<evidence type="ECO:0000313" key="5">
    <source>
        <dbReference type="EMBL" id="VDD83465.1"/>
    </source>
</evidence>
<dbReference type="Pfam" id="PF04841">
    <property type="entry name" value="Vps16_N"/>
    <property type="match status" value="1"/>
</dbReference>
<dbReference type="GO" id="GO:0003779">
    <property type="term" value="F:actin binding"/>
    <property type="evidence" value="ECO:0007669"/>
    <property type="project" value="TreeGrafter"/>
</dbReference>
<dbReference type="Pfam" id="PF04840">
    <property type="entry name" value="Vps16_C"/>
    <property type="match status" value="1"/>
</dbReference>
<comment type="similarity">
    <text evidence="1">Belongs to the VPS16 family.</text>
</comment>
<dbReference type="AlphaFoldDB" id="A0A0R3UNS7"/>
<dbReference type="InterPro" id="IPR006926">
    <property type="entry name" value="Vps16_N"/>
</dbReference>
<dbReference type="GO" id="GO:0016197">
    <property type="term" value="P:endosomal transport"/>
    <property type="evidence" value="ECO:0007669"/>
    <property type="project" value="TreeGrafter"/>
</dbReference>
<dbReference type="OrthoDB" id="1792at2759"/>
<gene>
    <name evidence="5" type="ORF">MCOS_LOCUS9468</name>
</gene>
<dbReference type="Proteomes" id="UP000267029">
    <property type="component" value="Unassembled WGS sequence"/>
</dbReference>
<sequence>MKYLSDDWFALGANYYRRLTLYKLALNESINFNDFLIAIGGRGGLIAFLQCPRQTGKSLLIITSAAGHTVAETLWKDAPPVAVAWSESEEIVVVQKSGYATMLNLSGVFNRRFSFGKEAENTQIIDAKFFSFEGHTAVAAVTGSSQILVATSVERPRILAISCEIPLANRAFVWQVVSSVTMGNLDAFKGPWILLAVDKEVHCMGVGKAVKAEFPNYPSQNLFSAFHKLAIAPNEALVAFYLDSSVLRVTSLGKDLEVQLELDFSERVVALGGKNSNIASLPSDMVWLDNSTVGLQWKNFVVIVDMEKNVYEFFYPSYVRIQAEVDGLRVLTPASHELIQRVPQELESLGRIGASCPAVLLLFAYREWEAGSGRAHDFLRSIHSAEKMHAAISDCLVAAGHCALASTETQKTLLAAAQFGRGFFSVMLAAPGVCANGVDSKMLDNLSEKTVQVTTTLRLLNNISVDWVGMALTWKQFESLGPLALLNRLLARKHYPLAVELVRVYQKMPLNNPEYRQIKTTGMTRILCHWVKCLPPQSFQPTDPNNPVMRRTSEIISRCGSAGGLSFAEVAETAIQCNQLALAEYLLDLEPRVSAQIPLLMRLKKYSLALGRAVESGDTDLLLLGVLRPLQEGEARMEPTALSLLLRQHPIALALYRQHLEEGPFTKQPKGKLASQTLAVLQQEDDPVLAIKKEVIGAFASKVTSRLL</sequence>
<accession>A0A0R3UNS7</accession>
<evidence type="ECO:0000256" key="2">
    <source>
        <dbReference type="ARBA" id="ARBA00017947"/>
    </source>
</evidence>
<dbReference type="InterPro" id="IPR016534">
    <property type="entry name" value="VPS16"/>
</dbReference>
<dbReference type="GO" id="GO:0030897">
    <property type="term" value="C:HOPS complex"/>
    <property type="evidence" value="ECO:0007669"/>
    <property type="project" value="TreeGrafter"/>
</dbReference>
<evidence type="ECO:0000256" key="1">
    <source>
        <dbReference type="ARBA" id="ARBA00009250"/>
    </source>
</evidence>
<feature type="domain" description="Vps16 N-terminal" evidence="4">
    <location>
        <begin position="6"/>
        <end position="424"/>
    </location>
</feature>
<protein>
    <recommendedName>
        <fullName evidence="2">Vacuolar protein sorting-associated protein 16 homolog</fullName>
    </recommendedName>
</protein>
<evidence type="ECO:0000259" key="3">
    <source>
        <dbReference type="Pfam" id="PF04840"/>
    </source>
</evidence>